<organism evidence="2 3">
    <name type="scientific">Kaistella carnis</name>
    <dbReference type="NCBI Taxonomy" id="1241979"/>
    <lineage>
        <taxon>Bacteria</taxon>
        <taxon>Pseudomonadati</taxon>
        <taxon>Bacteroidota</taxon>
        <taxon>Flavobacteriia</taxon>
        <taxon>Flavobacteriales</taxon>
        <taxon>Weeksellaceae</taxon>
        <taxon>Chryseobacterium group</taxon>
        <taxon>Kaistella</taxon>
    </lineage>
</organism>
<sequence length="276" mass="32470">MKKADLRPKALPKLLFMIPKKINYCWFGRQEKNDLAKFCIASWKRIHPDFEFVEWNEDNSPLTDNNYVKEAFAQGKWAFVSDYVRSKVMYEHGGIYMDTDMELKLPLDEFLSEKAVCGFEVKSVPYSAFWMAEPKHQLAKDFCDYYQSQEGFVERINTDIFSEMLETKYGADRYSDTIQHLKHDVTLYPSVYFSQDLQRNYVSHHFNGSWFGGDSENTHKKMVNVYGLLDRLVHYPDAASAVKSILEEHTLLKVSDILDLLPHAQIREYLEKRDLR</sequence>
<evidence type="ECO:0000313" key="3">
    <source>
        <dbReference type="Proteomes" id="UP000270185"/>
    </source>
</evidence>
<proteinExistence type="predicted"/>
<dbReference type="GO" id="GO:0016020">
    <property type="term" value="C:membrane"/>
    <property type="evidence" value="ECO:0007669"/>
    <property type="project" value="GOC"/>
</dbReference>
<reference evidence="3" key="1">
    <citation type="submission" date="2018-11" db="EMBL/GenBank/DDBJ databases">
        <title>Proposal to divide the Flavobacteriaceae and reorganize its genera based on Amino Acid Identity values calculated from whole genome sequences.</title>
        <authorList>
            <person name="Nicholson A.C."/>
            <person name="Gulvik C.A."/>
            <person name="Whitney A.M."/>
            <person name="Humrighouse B.W."/>
            <person name="Bell M."/>
            <person name="Holmes B."/>
            <person name="Steigerwalt A.G."/>
            <person name="Villarma A."/>
            <person name="Sheth M."/>
            <person name="Batra D."/>
            <person name="Pryor J."/>
            <person name="Bernardet J.-F."/>
            <person name="Hugo C."/>
            <person name="Kampfer P."/>
            <person name="Newman J.D."/>
            <person name="McQuiston J.R."/>
        </authorList>
    </citation>
    <scope>NUCLEOTIDE SEQUENCE [LARGE SCALE GENOMIC DNA]</scope>
    <source>
        <strain evidence="3">G0081</strain>
    </source>
</reference>
<dbReference type="EMBL" id="CP034159">
    <property type="protein sequence ID" value="AZI34431.1"/>
    <property type="molecule type" value="Genomic_DNA"/>
</dbReference>
<dbReference type="SUPFAM" id="SSF53448">
    <property type="entry name" value="Nucleotide-diphospho-sugar transferases"/>
    <property type="match status" value="1"/>
</dbReference>
<evidence type="ECO:0000313" key="2">
    <source>
        <dbReference type="EMBL" id="AZI34431.1"/>
    </source>
</evidence>
<keyword evidence="3" id="KW-1185">Reference proteome</keyword>
<dbReference type="OrthoDB" id="9802987at2"/>
<dbReference type="KEGG" id="ccas:EIB73_04870"/>
<dbReference type="AlphaFoldDB" id="A0A3G8Y0B9"/>
<dbReference type="PANTHER" id="PTHR32385">
    <property type="entry name" value="MANNOSYL PHOSPHORYLINOSITOL CERAMIDE SYNTHASE"/>
    <property type="match status" value="1"/>
</dbReference>
<dbReference type="GO" id="GO:0051999">
    <property type="term" value="P:mannosyl-inositol phosphorylceramide biosynthetic process"/>
    <property type="evidence" value="ECO:0007669"/>
    <property type="project" value="TreeGrafter"/>
</dbReference>
<protein>
    <submittedName>
        <fullName evidence="2">Glycosyl transferase</fullName>
    </submittedName>
</protein>
<dbReference type="InterPro" id="IPR007577">
    <property type="entry name" value="GlycoTrfase_DXD_sugar-bd_CS"/>
</dbReference>
<name>A0A3G8Y0B9_9FLAO</name>
<dbReference type="GO" id="GO:0000030">
    <property type="term" value="F:mannosyltransferase activity"/>
    <property type="evidence" value="ECO:0007669"/>
    <property type="project" value="TreeGrafter"/>
</dbReference>
<dbReference type="Proteomes" id="UP000270185">
    <property type="component" value="Chromosome"/>
</dbReference>
<dbReference type="PANTHER" id="PTHR32385:SF15">
    <property type="entry name" value="INOSITOL PHOSPHOCERAMIDE MANNOSYLTRANSFERASE 1"/>
    <property type="match status" value="1"/>
</dbReference>
<evidence type="ECO:0000256" key="1">
    <source>
        <dbReference type="ARBA" id="ARBA00022679"/>
    </source>
</evidence>
<dbReference type="Gene3D" id="3.90.550.20">
    <property type="match status" value="1"/>
</dbReference>
<dbReference type="InterPro" id="IPR029044">
    <property type="entry name" value="Nucleotide-diphossugar_trans"/>
</dbReference>
<keyword evidence="1 2" id="KW-0808">Transferase</keyword>
<dbReference type="InterPro" id="IPR051706">
    <property type="entry name" value="Glycosyltransferase_domain"/>
</dbReference>
<gene>
    <name evidence="2" type="ORF">EIB73_04870</name>
</gene>
<accession>A0A3G8Y0B9</accession>
<dbReference type="Pfam" id="PF04488">
    <property type="entry name" value="Gly_transf_sug"/>
    <property type="match status" value="1"/>
</dbReference>